<gene>
    <name evidence="15" type="ORF">JD844_000749</name>
</gene>
<reference evidence="15 16" key="1">
    <citation type="journal article" date="2022" name="Gigascience">
        <title>A chromosome-level genome assembly and annotation of the desert horned lizard, Phrynosoma platyrhinos, provides insight into chromosomal rearrangements among reptiles.</title>
        <authorList>
            <person name="Koochekian N."/>
            <person name="Ascanio A."/>
            <person name="Farleigh K."/>
            <person name="Card D.C."/>
            <person name="Schield D.R."/>
            <person name="Castoe T.A."/>
            <person name="Jezkova T."/>
        </authorList>
    </citation>
    <scope>NUCLEOTIDE SEQUENCE [LARGE SCALE GENOMIC DNA]</scope>
    <source>
        <strain evidence="15">NK-2021</strain>
    </source>
</reference>
<dbReference type="PROSITE" id="PS51233">
    <property type="entry name" value="VWFD"/>
    <property type="match status" value="1"/>
</dbReference>
<feature type="compositionally biased region" description="Low complexity" evidence="10">
    <location>
        <begin position="373"/>
        <end position="387"/>
    </location>
</feature>
<feature type="compositionally biased region" description="Polar residues" evidence="10">
    <location>
        <begin position="358"/>
        <end position="372"/>
    </location>
</feature>
<keyword evidence="16" id="KW-1185">Reference proteome</keyword>
<feature type="compositionally biased region" description="Low complexity" evidence="10">
    <location>
        <begin position="604"/>
        <end position="743"/>
    </location>
</feature>
<comment type="subcellular location">
    <subcellularLocation>
        <location evidence="1">Cell membrane</location>
    </subcellularLocation>
</comment>
<dbReference type="SMART" id="SM00216">
    <property type="entry name" value="VWD"/>
    <property type="match status" value="1"/>
</dbReference>
<dbReference type="SUPFAM" id="SSF49899">
    <property type="entry name" value="Concanavalin A-like lectins/glucanases"/>
    <property type="match status" value="2"/>
</dbReference>
<dbReference type="PANTHER" id="PTHR46160:SF8">
    <property type="entry name" value="VWFD DOMAIN-CONTAINING PROTEIN"/>
    <property type="match status" value="1"/>
</dbReference>
<dbReference type="Pfam" id="PF00094">
    <property type="entry name" value="VWD"/>
    <property type="match status" value="1"/>
</dbReference>
<dbReference type="InterPro" id="IPR036084">
    <property type="entry name" value="Ser_inhib-like_sf"/>
</dbReference>
<dbReference type="Pfam" id="PF00008">
    <property type="entry name" value="EGF"/>
    <property type="match status" value="1"/>
</dbReference>
<protein>
    <recommendedName>
        <fullName evidence="17">Zonadhesin</fullName>
    </recommendedName>
</protein>
<dbReference type="InterPro" id="IPR001846">
    <property type="entry name" value="VWF_type-D"/>
</dbReference>
<dbReference type="SMART" id="SM00137">
    <property type="entry name" value="MAM"/>
    <property type="match status" value="1"/>
</dbReference>
<accession>A0ABQ7T9D2</accession>
<evidence type="ECO:0000256" key="3">
    <source>
        <dbReference type="ARBA" id="ARBA00022475"/>
    </source>
</evidence>
<evidence type="ECO:0000256" key="2">
    <source>
        <dbReference type="ARBA" id="ARBA00009738"/>
    </source>
</evidence>
<dbReference type="Pfam" id="PF12714">
    <property type="entry name" value="TILa"/>
    <property type="match status" value="3"/>
</dbReference>
<keyword evidence="3" id="KW-1003">Cell membrane</keyword>
<feature type="transmembrane region" description="Helical" evidence="11">
    <location>
        <begin position="1800"/>
        <end position="1823"/>
    </location>
</feature>
<keyword evidence="4" id="KW-0732">Signal</keyword>
<dbReference type="InterPro" id="IPR014853">
    <property type="entry name" value="VWF/SSPO/ZAN-like_Cys-rich_dom"/>
</dbReference>
<evidence type="ECO:0000259" key="12">
    <source>
        <dbReference type="PROSITE" id="PS50026"/>
    </source>
</evidence>
<keyword evidence="6 11" id="KW-0472">Membrane</keyword>
<dbReference type="PROSITE" id="PS50026">
    <property type="entry name" value="EGF_3"/>
    <property type="match status" value="1"/>
</dbReference>
<feature type="domain" description="EGF-like" evidence="12">
    <location>
        <begin position="1733"/>
        <end position="1769"/>
    </location>
</feature>
<feature type="compositionally biased region" description="Low complexity" evidence="10">
    <location>
        <begin position="791"/>
        <end position="843"/>
    </location>
</feature>
<dbReference type="InterPro" id="IPR002919">
    <property type="entry name" value="TIL_dom"/>
</dbReference>
<feature type="compositionally biased region" description="Polar residues" evidence="10">
    <location>
        <begin position="551"/>
        <end position="589"/>
    </location>
</feature>
<feature type="compositionally biased region" description="Polar residues" evidence="10">
    <location>
        <begin position="271"/>
        <end position="281"/>
    </location>
</feature>
<evidence type="ECO:0000256" key="11">
    <source>
        <dbReference type="SAM" id="Phobius"/>
    </source>
</evidence>
<evidence type="ECO:0008006" key="17">
    <source>
        <dbReference type="Google" id="ProtNLM"/>
    </source>
</evidence>
<proteinExistence type="inferred from homology"/>
<keyword evidence="11" id="KW-0812">Transmembrane</keyword>
<evidence type="ECO:0000313" key="15">
    <source>
        <dbReference type="EMBL" id="KAH0626046.1"/>
    </source>
</evidence>
<feature type="region of interest" description="Disordered" evidence="10">
    <location>
        <begin position="358"/>
        <end position="865"/>
    </location>
</feature>
<feature type="compositionally biased region" description="Polar residues" evidence="10">
    <location>
        <begin position="435"/>
        <end position="462"/>
    </location>
</feature>
<dbReference type="InterPro" id="IPR000152">
    <property type="entry name" value="EGF-type_Asp/Asn_hydroxyl_site"/>
</dbReference>
<dbReference type="Pfam" id="PF00629">
    <property type="entry name" value="MAM"/>
    <property type="match status" value="2"/>
</dbReference>
<dbReference type="EMBL" id="JAIPUX010000521">
    <property type="protein sequence ID" value="KAH0626046.1"/>
    <property type="molecule type" value="Genomic_DNA"/>
</dbReference>
<feature type="compositionally biased region" description="Low complexity" evidence="10">
    <location>
        <begin position="282"/>
        <end position="344"/>
    </location>
</feature>
<evidence type="ECO:0000256" key="4">
    <source>
        <dbReference type="ARBA" id="ARBA00022729"/>
    </source>
</evidence>
<dbReference type="PROSITE" id="PS50060">
    <property type="entry name" value="MAM_2"/>
    <property type="match status" value="2"/>
</dbReference>
<dbReference type="SMART" id="SM00215">
    <property type="entry name" value="VWC_out"/>
    <property type="match status" value="1"/>
</dbReference>
<feature type="domain" description="MAM" evidence="13">
    <location>
        <begin position="7"/>
        <end position="64"/>
    </location>
</feature>
<feature type="domain" description="MAM" evidence="13">
    <location>
        <begin position="71"/>
        <end position="270"/>
    </location>
</feature>
<dbReference type="PROSITE" id="PS00022">
    <property type="entry name" value="EGF_1"/>
    <property type="match status" value="1"/>
</dbReference>
<dbReference type="PROSITE" id="PS01186">
    <property type="entry name" value="EGF_2"/>
    <property type="match status" value="1"/>
</dbReference>
<name>A0ABQ7T9D2_PHRPL</name>
<feature type="domain" description="VWFD" evidence="14">
    <location>
        <begin position="905"/>
        <end position="1101"/>
    </location>
</feature>
<dbReference type="Proteomes" id="UP000826234">
    <property type="component" value="Unassembled WGS sequence"/>
</dbReference>
<feature type="region of interest" description="Disordered" evidence="10">
    <location>
        <begin position="266"/>
        <end position="344"/>
    </location>
</feature>
<dbReference type="SMART" id="SM00179">
    <property type="entry name" value="EGF_CA"/>
    <property type="match status" value="1"/>
</dbReference>
<keyword evidence="8" id="KW-0325">Glycoprotein</keyword>
<feature type="compositionally biased region" description="Polar residues" evidence="10">
    <location>
        <begin position="388"/>
        <end position="419"/>
    </location>
</feature>
<evidence type="ECO:0000256" key="1">
    <source>
        <dbReference type="ARBA" id="ARBA00004236"/>
    </source>
</evidence>
<keyword evidence="7 9" id="KW-1015">Disulfide bond</keyword>
<dbReference type="Pfam" id="PF01826">
    <property type="entry name" value="TIL"/>
    <property type="match status" value="3"/>
</dbReference>
<feature type="compositionally biased region" description="Low complexity" evidence="10">
    <location>
        <begin position="463"/>
        <end position="499"/>
    </location>
</feature>
<sequence length="1859" mass="195194">MAGACVTGCDFDTPDDLCGWENLAKEDIQWELWTGQGDSPGVGPEDDFSKPGCDFSESSSPGCFSSSEIFTQCDFNNNTNPFCGWVSSGDNGVTWTRTNQSTPTEETGPPGDYPHGGQSIRLTSQAFCTDTEACVEFYYYMYGIVEVQTQLRVLVEGSSGMAVPLWTRTGIQSPTWLLGSVTVPYGGYYIYPEAGKSVQLESPALDSGATEICVEFLYYLYSLGDKAQLAVKVQDPSGNISTLWTRGGMQSSAWLVGAVTVQSPDLRPFKESQTTSGTPGRTTPVSHTTSVAASTTTDSKTSTIGTTASHSNTTTTAIPTASSTSHTQPPITSPASSSQASTTTGHTSLVVSTFTTSPLTTVGSHTTPAHSQTSTTPHGMSTTTRSTSLAPTSTIRTTASHANTTVAPSPSLSTGHTQLPITSPASSSQPSTTTGHTSLAMSTFTTSPLTTMDSHTTPGHSQTSTTPHGTSATTSSTSLAPTSTTRTTATHANTTVATSPSLSTGHTQLPITSPTSGSQPSTTTGHTSSVTTTGYSSSGHPSSTTTGHTSLPVSSFTTSPLTQYPSTTAGATSHVTTATYTSHHPSSTIPVHPGPNISTTAGHPGPSSLSTTSPTSGSPTPSHANPTTPSTITTRPLTTPGHVSSSPATTSSSRTTTSGTTPQASPTFTSPSSTAATIHITSAHTEPPGTSTTTTSLGTSTSRHPSPTITGTTVHGTSPTTVPLLTSSTTSTTQVHVSPTTQHSTTVGHVNITSTIKTTTTTSGEIPATSTKPTSTTPGGGQVSPTTVGHTSPSTSQATAMTTTVTPATSPDNITTTSQASPATSTPQIRTTTPTPHTTSHIATESRETTVTITEKSSTKMPVGPEATTTAAALQTTTANPSPTLGVSTVTTATTTTPVAPQDQVICTISGDPHYTTYDGRLFHFMGTCTYLLSALCNATAGLPTFKVQATNEHRGANKQVSYVKSVSVEVYETQIVLLKARRVTCLFLQLFSWFSGNYNGQVMDDNLMPNGTSAGTNADKLGESWQVPDAGDAGCSNTGDPGECDKDIAAEAEKPTSCGILTDPQGPFAPCHSKVPPEGAFENCVYDLCGTGGDAGTLCFALQAYADRCAQAGITITWRNSSFCPLNCPSGSSYTPCGPACPATCPDAPSQDSCSSLPCVEGCVCDEGRVLSGDQCVPIDQCGCTDTSGQYHPVRHLGNRRPAVGESWMGNSECTQRCTCGALNSITCEEWSCSPFQECQPLEGLLGCQDTVSVFLQVCQPDDREDLEPSCSPAEMERLHALCLEIWQPKYQPCHGIIDPRPFVQNCLFDMCEYQGMASVLCDIIQSYVEACKSQGVTDLSWRNSTFCPLPCPPHSHYTECASPCPATCCNLYAPASCQSRTTCVEGCTCDRGYVLSDDSCVSMRDCGCLDSQYEYHSPGDTWVTTDCRHHCTCNGNGNITCQTFNCLPGSLCTLSSTGLRYCRPTSRSTYTLTQTLGDLPASLIPFSVAGRNLRRFPLHRFSFLREVDGLAVIPPYSTQDGGLQITQSGRRLLLQTDFGLSVSFDGRDFAAWMREEPSDEVETGFEINCSPEQLMFVNGTDACGALSDPQGPFTACHSILSPDTFQETLVPRLRGLCPVVSCPPHTTYQSCMTACPASCANMAAPSDCEAPCVEGCASDPGYVLSGLDSVPYNQCGCTSNDQYYQINDTFWTDNCSQLCTCRNTGTLECQAGGCASGEICTLANYTLGCFRATACLSSPCKNEGTCQDTSEGFLCLCLEGYTGPLCEEAQADESPTAALPLETSTVPPTSPPSENNQLMAILLGVFIPLGIIVIVVGIICFCRQRNRRKMKDDRVAVLSVAGQTNASAPFSERITPF</sequence>
<feature type="compositionally biased region" description="Low complexity" evidence="10">
    <location>
        <begin position="420"/>
        <end position="434"/>
    </location>
</feature>
<dbReference type="SUPFAM" id="SSF57196">
    <property type="entry name" value="EGF/Laminin"/>
    <property type="match status" value="1"/>
</dbReference>
<dbReference type="PANTHER" id="PTHR46160">
    <property type="entry name" value="ALPHA-TECTORIN-RELATED"/>
    <property type="match status" value="1"/>
</dbReference>
<dbReference type="SUPFAM" id="SSF57567">
    <property type="entry name" value="Serine protease inhibitors"/>
    <property type="match status" value="3"/>
</dbReference>
<evidence type="ECO:0000256" key="9">
    <source>
        <dbReference type="PROSITE-ProRule" id="PRU00076"/>
    </source>
</evidence>
<organism evidence="15 16">
    <name type="scientific">Phrynosoma platyrhinos</name>
    <name type="common">Desert horned lizard</name>
    <dbReference type="NCBI Taxonomy" id="52577"/>
    <lineage>
        <taxon>Eukaryota</taxon>
        <taxon>Metazoa</taxon>
        <taxon>Chordata</taxon>
        <taxon>Craniata</taxon>
        <taxon>Vertebrata</taxon>
        <taxon>Euteleostomi</taxon>
        <taxon>Lepidosauria</taxon>
        <taxon>Squamata</taxon>
        <taxon>Bifurcata</taxon>
        <taxon>Unidentata</taxon>
        <taxon>Episquamata</taxon>
        <taxon>Toxicofera</taxon>
        <taxon>Iguania</taxon>
        <taxon>Phrynosomatidae</taxon>
        <taxon>Phrynosomatinae</taxon>
        <taxon>Phrynosoma</taxon>
    </lineage>
</organism>
<dbReference type="InterPro" id="IPR001007">
    <property type="entry name" value="VWF_dom"/>
</dbReference>
<dbReference type="InterPro" id="IPR000998">
    <property type="entry name" value="MAM_dom"/>
</dbReference>
<comment type="similarity">
    <text evidence="2">Belongs to the nephronectin family.</text>
</comment>
<evidence type="ECO:0000256" key="6">
    <source>
        <dbReference type="ARBA" id="ARBA00023136"/>
    </source>
</evidence>
<keyword evidence="9" id="KW-0245">EGF-like domain</keyword>
<keyword evidence="11" id="KW-1133">Transmembrane helix</keyword>
<comment type="caution">
    <text evidence="15">The sequence shown here is derived from an EMBL/GenBank/DDBJ whole genome shotgun (WGS) entry which is preliminary data.</text>
</comment>
<feature type="compositionally biased region" description="Low complexity" evidence="10">
    <location>
        <begin position="752"/>
        <end position="777"/>
    </location>
</feature>
<dbReference type="InterPro" id="IPR001881">
    <property type="entry name" value="EGF-like_Ca-bd_dom"/>
</dbReference>
<comment type="caution">
    <text evidence="9">Lacks conserved residue(s) required for the propagation of feature annotation.</text>
</comment>
<dbReference type="InterPro" id="IPR052749">
    <property type="entry name" value="Alpha-tectorin"/>
</dbReference>
<dbReference type="Gene3D" id="2.10.25.10">
    <property type="entry name" value="Laminin"/>
    <property type="match status" value="4"/>
</dbReference>
<evidence type="ECO:0000256" key="8">
    <source>
        <dbReference type="ARBA" id="ARBA00023180"/>
    </source>
</evidence>
<evidence type="ECO:0000256" key="5">
    <source>
        <dbReference type="ARBA" id="ARBA00022737"/>
    </source>
</evidence>
<evidence type="ECO:0000256" key="7">
    <source>
        <dbReference type="ARBA" id="ARBA00023157"/>
    </source>
</evidence>
<dbReference type="Gene3D" id="2.60.120.200">
    <property type="match status" value="2"/>
</dbReference>
<keyword evidence="5" id="KW-0677">Repeat</keyword>
<evidence type="ECO:0000256" key="10">
    <source>
        <dbReference type="SAM" id="MobiDB-lite"/>
    </source>
</evidence>
<evidence type="ECO:0000259" key="14">
    <source>
        <dbReference type="PROSITE" id="PS51233"/>
    </source>
</evidence>
<dbReference type="CDD" id="cd06263">
    <property type="entry name" value="MAM"/>
    <property type="match status" value="1"/>
</dbReference>
<dbReference type="CDD" id="cd00054">
    <property type="entry name" value="EGF_CA"/>
    <property type="match status" value="1"/>
</dbReference>
<dbReference type="SMART" id="SM00181">
    <property type="entry name" value="EGF"/>
    <property type="match status" value="2"/>
</dbReference>
<dbReference type="SMART" id="SM00832">
    <property type="entry name" value="C8"/>
    <property type="match status" value="2"/>
</dbReference>
<feature type="compositionally biased region" description="Low complexity" evidence="10">
    <location>
        <begin position="512"/>
        <end position="550"/>
    </location>
</feature>
<dbReference type="PROSITE" id="PS00010">
    <property type="entry name" value="ASX_HYDROXYL"/>
    <property type="match status" value="1"/>
</dbReference>
<evidence type="ECO:0000313" key="16">
    <source>
        <dbReference type="Proteomes" id="UP000826234"/>
    </source>
</evidence>
<dbReference type="InterPro" id="IPR013320">
    <property type="entry name" value="ConA-like_dom_sf"/>
</dbReference>
<feature type="compositionally biased region" description="Polar residues" evidence="10">
    <location>
        <begin position="849"/>
        <end position="860"/>
    </location>
</feature>
<dbReference type="InterPro" id="IPR025615">
    <property type="entry name" value="TILa_dom"/>
</dbReference>
<evidence type="ECO:0000259" key="13">
    <source>
        <dbReference type="PROSITE" id="PS50060"/>
    </source>
</evidence>
<feature type="compositionally biased region" description="Polar residues" evidence="10">
    <location>
        <begin position="500"/>
        <end position="511"/>
    </location>
</feature>
<dbReference type="Pfam" id="PF08742">
    <property type="entry name" value="C8"/>
    <property type="match status" value="2"/>
</dbReference>
<feature type="disulfide bond" evidence="9">
    <location>
        <begin position="1759"/>
        <end position="1768"/>
    </location>
</feature>
<dbReference type="InterPro" id="IPR000742">
    <property type="entry name" value="EGF"/>
</dbReference>
<dbReference type="CDD" id="cd19941">
    <property type="entry name" value="TIL"/>
    <property type="match status" value="3"/>
</dbReference>